<dbReference type="Proteomes" id="UP001595817">
    <property type="component" value="Unassembled WGS sequence"/>
</dbReference>
<evidence type="ECO:0000313" key="3">
    <source>
        <dbReference type="Proteomes" id="UP001595817"/>
    </source>
</evidence>
<dbReference type="SMART" id="SM00871">
    <property type="entry name" value="AraC_E_bind"/>
    <property type="match status" value="1"/>
</dbReference>
<sequence length="158" mass="18108">MDYRIERMDVDLQIVGRGKPVKTNRAFKMIPTLWSDAKKDGFMDELVYLSYGPDETPLGTILGICGNEAAIKDDHFIYFMGVRHEGQAPSGLETMIISNGTWAVFPKITEAWKQLYDEWLPNSGFELAKAPCIECYYPPKHKPRNELWVPVIPKQEKI</sequence>
<dbReference type="SUPFAM" id="SSF55136">
    <property type="entry name" value="Probable bacterial effector-binding domain"/>
    <property type="match status" value="1"/>
</dbReference>
<dbReference type="InterPro" id="IPR029442">
    <property type="entry name" value="GyrI-like"/>
</dbReference>
<reference evidence="3" key="1">
    <citation type="journal article" date="2019" name="Int. J. Syst. Evol. Microbiol.">
        <title>The Global Catalogue of Microorganisms (GCM) 10K type strain sequencing project: providing services to taxonomists for standard genome sequencing and annotation.</title>
        <authorList>
            <consortium name="The Broad Institute Genomics Platform"/>
            <consortium name="The Broad Institute Genome Sequencing Center for Infectious Disease"/>
            <person name="Wu L."/>
            <person name="Ma J."/>
        </authorList>
    </citation>
    <scope>NUCLEOTIDE SEQUENCE [LARGE SCALE GENOMIC DNA]</scope>
    <source>
        <strain evidence="3">CCUG 59778</strain>
    </source>
</reference>
<dbReference type="Pfam" id="PF06445">
    <property type="entry name" value="GyrI-like"/>
    <property type="match status" value="1"/>
</dbReference>
<dbReference type="InterPro" id="IPR010499">
    <property type="entry name" value="AraC_E-bd"/>
</dbReference>
<accession>A0ABV8WZF8</accession>
<evidence type="ECO:0000259" key="1">
    <source>
        <dbReference type="SMART" id="SM00871"/>
    </source>
</evidence>
<evidence type="ECO:0000313" key="2">
    <source>
        <dbReference type="EMBL" id="MFC4409037.1"/>
    </source>
</evidence>
<dbReference type="InterPro" id="IPR011256">
    <property type="entry name" value="Reg_factor_effector_dom_sf"/>
</dbReference>
<name>A0ABV8WZF8_9LACT</name>
<dbReference type="EMBL" id="JBHSEC010000001">
    <property type="protein sequence ID" value="MFC4409037.1"/>
    <property type="molecule type" value="Genomic_DNA"/>
</dbReference>
<protein>
    <submittedName>
        <fullName evidence="2">GyrI-like domain-containing protein</fullName>
    </submittedName>
</protein>
<gene>
    <name evidence="2" type="ORF">ACFOZY_01165</name>
</gene>
<dbReference type="RefSeq" id="WP_378151369.1">
    <property type="nucleotide sequence ID" value="NZ_JBHSEC010000001.1"/>
</dbReference>
<proteinExistence type="predicted"/>
<keyword evidence="3" id="KW-1185">Reference proteome</keyword>
<feature type="domain" description="AraC effector-binding" evidence="1">
    <location>
        <begin position="1"/>
        <end position="152"/>
    </location>
</feature>
<organism evidence="2 3">
    <name type="scientific">Chungangia koreensis</name>
    <dbReference type="NCBI Taxonomy" id="752657"/>
    <lineage>
        <taxon>Bacteria</taxon>
        <taxon>Bacillati</taxon>
        <taxon>Bacillota</taxon>
        <taxon>Bacilli</taxon>
        <taxon>Lactobacillales</taxon>
        <taxon>Chungangia</taxon>
    </lineage>
</organism>
<dbReference type="Gene3D" id="3.20.80.10">
    <property type="entry name" value="Regulatory factor, effector binding domain"/>
    <property type="match status" value="1"/>
</dbReference>
<comment type="caution">
    <text evidence="2">The sequence shown here is derived from an EMBL/GenBank/DDBJ whole genome shotgun (WGS) entry which is preliminary data.</text>
</comment>